<evidence type="ECO:0000313" key="3">
    <source>
        <dbReference type="Proteomes" id="UP000094769"/>
    </source>
</evidence>
<dbReference type="EMBL" id="MARB01000001">
    <property type="protein sequence ID" value="ODJ89668.1"/>
    <property type="molecule type" value="Genomic_DNA"/>
</dbReference>
<protein>
    <submittedName>
        <fullName evidence="2">Uncharacterized protein</fullName>
    </submittedName>
</protein>
<sequence length="65" mass="6805">MKKIVVGFVSASFLTISGPLSAHVGEHGSVGFLADMTHLLVDHGYLLALSGVVVVGLILTRLTCR</sequence>
<proteinExistence type="predicted"/>
<evidence type="ECO:0000313" key="2">
    <source>
        <dbReference type="EMBL" id="ODJ89668.1"/>
    </source>
</evidence>
<organism evidence="2 3">
    <name type="scientific">Candidatus Thiodiazotropha endolucinida</name>
    <dbReference type="NCBI Taxonomy" id="1655433"/>
    <lineage>
        <taxon>Bacteria</taxon>
        <taxon>Pseudomonadati</taxon>
        <taxon>Pseudomonadota</taxon>
        <taxon>Gammaproteobacteria</taxon>
        <taxon>Chromatiales</taxon>
        <taxon>Sedimenticolaceae</taxon>
        <taxon>Candidatus Thiodiazotropha</taxon>
    </lineage>
</organism>
<keyword evidence="1" id="KW-1133">Transmembrane helix</keyword>
<keyword evidence="1" id="KW-0472">Membrane</keyword>
<evidence type="ECO:0000256" key="1">
    <source>
        <dbReference type="SAM" id="Phobius"/>
    </source>
</evidence>
<dbReference type="Proteomes" id="UP000094769">
    <property type="component" value="Unassembled WGS sequence"/>
</dbReference>
<accession>A0A7Z1AHJ2</accession>
<gene>
    <name evidence="2" type="ORF">CODIS_02280</name>
</gene>
<keyword evidence="1" id="KW-0812">Transmembrane</keyword>
<feature type="transmembrane region" description="Helical" evidence="1">
    <location>
        <begin position="46"/>
        <end position="64"/>
    </location>
</feature>
<dbReference type="RefSeq" id="WP_069120693.1">
    <property type="nucleotide sequence ID" value="NZ_MARB01000001.1"/>
</dbReference>
<name>A0A7Z1AHJ2_9GAMM</name>
<reference evidence="2 3" key="1">
    <citation type="submission" date="2016-06" db="EMBL/GenBank/DDBJ databases">
        <title>Genome sequence of endosymbiont of Candidatus Endolucinida thiodiazotropha.</title>
        <authorList>
            <person name="Poehlein A."/>
            <person name="Koenig S."/>
            <person name="Heiden S.E."/>
            <person name="Thuermer A."/>
            <person name="Voget S."/>
            <person name="Daniel R."/>
            <person name="Markert S."/>
            <person name="Gros O."/>
            <person name="Schweder T."/>
        </authorList>
    </citation>
    <scope>NUCLEOTIDE SEQUENCE [LARGE SCALE GENOMIC DNA]</scope>
    <source>
        <strain evidence="2 3">COS</strain>
    </source>
</reference>
<dbReference type="AlphaFoldDB" id="A0A7Z1AHJ2"/>
<keyword evidence="3" id="KW-1185">Reference proteome</keyword>
<comment type="caution">
    <text evidence="2">The sequence shown here is derived from an EMBL/GenBank/DDBJ whole genome shotgun (WGS) entry which is preliminary data.</text>
</comment>